<dbReference type="EMBL" id="JAVDQH010000002">
    <property type="protein sequence ID" value="MDR6242798.1"/>
    <property type="molecule type" value="Genomic_DNA"/>
</dbReference>
<dbReference type="Proteomes" id="UP001185028">
    <property type="component" value="Unassembled WGS sequence"/>
</dbReference>
<dbReference type="InterPro" id="IPR017853">
    <property type="entry name" value="GH"/>
</dbReference>
<gene>
    <name evidence="2" type="ORF">JOC58_000682</name>
</gene>
<evidence type="ECO:0000313" key="2">
    <source>
        <dbReference type="EMBL" id="MDR6242798.1"/>
    </source>
</evidence>
<evidence type="ECO:0000256" key="1">
    <source>
        <dbReference type="SAM" id="Phobius"/>
    </source>
</evidence>
<keyword evidence="1" id="KW-0812">Transmembrane</keyword>
<dbReference type="RefSeq" id="WP_188774284.1">
    <property type="nucleotide sequence ID" value="NZ_BMMB01000002.1"/>
</dbReference>
<organism evidence="2 3">
    <name type="scientific">Paenibacillus hunanensis</name>
    <dbReference type="NCBI Taxonomy" id="539262"/>
    <lineage>
        <taxon>Bacteria</taxon>
        <taxon>Bacillati</taxon>
        <taxon>Bacillota</taxon>
        <taxon>Bacilli</taxon>
        <taxon>Bacillales</taxon>
        <taxon>Paenibacillaceae</taxon>
        <taxon>Paenibacillus</taxon>
    </lineage>
</organism>
<dbReference type="Gene3D" id="3.20.20.80">
    <property type="entry name" value="Glycosidases"/>
    <property type="match status" value="1"/>
</dbReference>
<comment type="caution">
    <text evidence="2">The sequence shown here is derived from an EMBL/GenBank/DDBJ whole genome shotgun (WGS) entry which is preliminary data.</text>
</comment>
<sequence>MRSRRQAHRRSRVPLIVTIIIAVVVIAIGSFLLVRGSIGGWFSLANKPGGSATEAPAYTLPIAEKDGIKRTSAVVGEQLATYDGKSWQPSFWAGMNLGATTPGHYPGELSPTKEDYLRWFPEMKAMNIRVLRIYTILPPYFYEALQEFNATQKEPLYLMQGVWSPEEELIGEDGKGRDAYTPEITAAFKQEIQDAVGAIHGKVTIADKQGHAHGTFTADVSPYLLGWVVGTEWYPFAVDVTDKAHPNQPPYKGKYFSAASDATAFESWVASMLDVAAEADMKYGWQHPMSFTNWVTTDPLSHPNEPLEQEDLVSVDPMNIQPVKDSWTAGYFSSYHIYPYYPDLLRQQPEYKTFKKADGTSSAYAGYLNAMRKHHKGIPLIVAEYGMPSSRGMAHYGPNGRNQGMHTEQEQGTLDAGLLKDIYDEGLDGALLFEWQDEWFKFTWNTIDMEPADRRAMWRNRLTNEEHFGVIAVEPDASVDDMIHLDGKTEDWAKRPDVATTDYPDMTMQMSHDAANLYVKLEKKNGNWDLDKDQLYVGFQTTGDGSVTADKAPAITFPGPIGFLLSIGEASDKGGHIYINSAYDQHTYLYGYSRKEIPYDAKYADGTKGYFLPWKLALNRQLYLPQTKVTMPFEELEVGKLHYGINDPNSPDFNNLSDFYVKDNVIEMAIPWMLLGFMDPSSHMAWENPYKAKGIAPQTVDAVKASPVVVAKSSSATAQAPQFGSYTWQSWNEPVTHERKKKSYDILQKAFAEYAEPAKKND</sequence>
<keyword evidence="1" id="KW-0472">Membrane</keyword>
<name>A0ABU1IX54_9BACL</name>
<reference evidence="2 3" key="1">
    <citation type="submission" date="2023-07" db="EMBL/GenBank/DDBJ databases">
        <title>Genomic Encyclopedia of Type Strains, Phase IV (KMG-IV): sequencing the most valuable type-strain genomes for metagenomic binning, comparative biology and taxonomic classification.</title>
        <authorList>
            <person name="Goeker M."/>
        </authorList>
    </citation>
    <scope>NUCLEOTIDE SEQUENCE [LARGE SCALE GENOMIC DNA]</scope>
    <source>
        <strain evidence="2 3">DSM 22170</strain>
    </source>
</reference>
<proteinExistence type="predicted"/>
<feature type="transmembrane region" description="Helical" evidence="1">
    <location>
        <begin position="12"/>
        <end position="34"/>
    </location>
</feature>
<keyword evidence="1" id="KW-1133">Transmembrane helix</keyword>
<accession>A0ABU1IX54</accession>
<evidence type="ECO:0000313" key="3">
    <source>
        <dbReference type="Proteomes" id="UP001185028"/>
    </source>
</evidence>
<protein>
    <recommendedName>
        <fullName evidence="4">Family 2 glycosyl transferase</fullName>
    </recommendedName>
</protein>
<keyword evidence="3" id="KW-1185">Reference proteome</keyword>
<dbReference type="SUPFAM" id="SSF51445">
    <property type="entry name" value="(Trans)glycosidases"/>
    <property type="match status" value="1"/>
</dbReference>
<evidence type="ECO:0008006" key="4">
    <source>
        <dbReference type="Google" id="ProtNLM"/>
    </source>
</evidence>